<feature type="domain" description="G" evidence="2">
    <location>
        <begin position="7"/>
        <end position="76"/>
    </location>
</feature>
<comment type="caution">
    <text evidence="3">The sequence shown here is derived from an EMBL/GenBank/DDBJ whole genome shotgun (WGS) entry which is preliminary data.</text>
</comment>
<reference evidence="4" key="1">
    <citation type="journal article" date="2019" name="Int. J. Syst. Evol. Microbiol.">
        <title>The Global Catalogue of Microorganisms (GCM) 10K type strain sequencing project: providing services to taxonomists for standard genome sequencing and annotation.</title>
        <authorList>
            <consortium name="The Broad Institute Genomics Platform"/>
            <consortium name="The Broad Institute Genome Sequencing Center for Infectious Disease"/>
            <person name="Wu L."/>
            <person name="Ma J."/>
        </authorList>
    </citation>
    <scope>NUCLEOTIDE SEQUENCE [LARGE SCALE GENOMIC DNA]</scope>
    <source>
        <strain evidence="4">CECT 8288</strain>
    </source>
</reference>
<dbReference type="SUPFAM" id="SSF52540">
    <property type="entry name" value="P-loop containing nucleoside triphosphate hydrolases"/>
    <property type="match status" value="1"/>
</dbReference>
<dbReference type="InterPro" id="IPR027417">
    <property type="entry name" value="P-loop_NTPase"/>
</dbReference>
<dbReference type="InterPro" id="IPR021871">
    <property type="entry name" value="DUF3482"/>
</dbReference>
<evidence type="ECO:0000259" key="2">
    <source>
        <dbReference type="Pfam" id="PF01926"/>
    </source>
</evidence>
<evidence type="ECO:0000313" key="4">
    <source>
        <dbReference type="Proteomes" id="UP001595710"/>
    </source>
</evidence>
<gene>
    <name evidence="3" type="ORF">ACFOND_13060</name>
</gene>
<name>A0ABV7WTF2_9GAMM</name>
<dbReference type="PANTHER" id="PTHR42714:SF2">
    <property type="entry name" value="TRNA MODIFICATION GTPASE GTPBP3, MITOCHONDRIAL"/>
    <property type="match status" value="1"/>
</dbReference>
<dbReference type="Pfam" id="PF11981">
    <property type="entry name" value="DUF3482"/>
    <property type="match status" value="1"/>
</dbReference>
<accession>A0ABV7WTF2</accession>
<dbReference type="Pfam" id="PF01926">
    <property type="entry name" value="MMR_HSR1"/>
    <property type="match status" value="1"/>
</dbReference>
<dbReference type="Proteomes" id="UP001595710">
    <property type="component" value="Unassembled WGS sequence"/>
</dbReference>
<proteinExistence type="predicted"/>
<dbReference type="Gene3D" id="3.40.50.300">
    <property type="entry name" value="P-loop containing nucleotide triphosphate hydrolases"/>
    <property type="match status" value="1"/>
</dbReference>
<evidence type="ECO:0000313" key="3">
    <source>
        <dbReference type="EMBL" id="MFC3702570.1"/>
    </source>
</evidence>
<protein>
    <submittedName>
        <fullName evidence="3">GTPase/DUF3482 domain-containing protein</fullName>
    </submittedName>
</protein>
<keyword evidence="1" id="KW-0963">Cytoplasm</keyword>
<evidence type="ECO:0000256" key="1">
    <source>
        <dbReference type="ARBA" id="ARBA00022490"/>
    </source>
</evidence>
<dbReference type="PANTHER" id="PTHR42714">
    <property type="entry name" value="TRNA MODIFICATION GTPASE GTPBP3"/>
    <property type="match status" value="1"/>
</dbReference>
<keyword evidence="4" id="KW-1185">Reference proteome</keyword>
<dbReference type="RefSeq" id="WP_377363230.1">
    <property type="nucleotide sequence ID" value="NZ_JBHRYN010000013.1"/>
</dbReference>
<dbReference type="EMBL" id="JBHRYN010000013">
    <property type="protein sequence ID" value="MFC3702570.1"/>
    <property type="molecule type" value="Genomic_DNA"/>
</dbReference>
<organism evidence="3 4">
    <name type="scientific">Reinekea marina</name>
    <dbReference type="NCBI Taxonomy" id="1310421"/>
    <lineage>
        <taxon>Bacteria</taxon>
        <taxon>Pseudomonadati</taxon>
        <taxon>Pseudomonadota</taxon>
        <taxon>Gammaproteobacteria</taxon>
        <taxon>Oceanospirillales</taxon>
        <taxon>Saccharospirillaceae</taxon>
        <taxon>Reinekea</taxon>
    </lineage>
</organism>
<dbReference type="InterPro" id="IPR006073">
    <property type="entry name" value="GTP-bd"/>
</dbReference>
<sequence length="468" mass="51273">MSEPIFAIVGHPNQGKSSIVSTLIQQDSIGISEESGTTVEASRHSLVIDGQPMYHLVDTPGFQRPRQVIDWLESHCGSAAKRQQTVTEFVNEHSNLPVESNRFKSEVELLKPIVDGAAIIYVVDGSVPFSSQFEAEMAILQWTGQPRIALINPIGGEAYIHDWQAALSQYFSLVKVFNPMTDNLEKQQQILRSVAEIFTQWRDPLLDCAKKLQQVSGKRLQQSSRIIAGFLNESLGYKVSAPETTDGITQATVKALELQYQTRLRQLEADLHKKVAQLYTHFNLEIDHESLSLDYPDLFDEQYWYLFGLSRAKLVGLAGSAGAATGVVVDIGVGGSSLMLGAAIGGVASAATAAWATLKPEAWKVRGVPVAGKKLQYGPIADLQFAFVLLGRAVAFVKQVTDRQHAQRSVLTLQQSKKEQLLANLSANQQVSLVMLLKKAQKPLGDSDISKLSGLLETMMDSEGKKAE</sequence>